<keyword evidence="3" id="KW-1185">Reference proteome</keyword>
<evidence type="ECO:0000256" key="1">
    <source>
        <dbReference type="SAM" id="MobiDB-lite"/>
    </source>
</evidence>
<feature type="region of interest" description="Disordered" evidence="1">
    <location>
        <begin position="152"/>
        <end position="180"/>
    </location>
</feature>
<evidence type="ECO:0000313" key="2">
    <source>
        <dbReference type="EMBL" id="KAK7446726.1"/>
    </source>
</evidence>
<reference evidence="2 3" key="1">
    <citation type="submission" date="2024-01" db="EMBL/GenBank/DDBJ databases">
        <title>A draft genome for the cacao thread blight pathogen Marasmiellus scandens.</title>
        <authorList>
            <person name="Baruah I.K."/>
            <person name="Leung J."/>
            <person name="Bukari Y."/>
            <person name="Amoako-Attah I."/>
            <person name="Meinhardt L.W."/>
            <person name="Bailey B.A."/>
            <person name="Cohen S.P."/>
        </authorList>
    </citation>
    <scope>NUCLEOTIDE SEQUENCE [LARGE SCALE GENOMIC DNA]</scope>
    <source>
        <strain evidence="2 3">GH-19</strain>
    </source>
</reference>
<sequence>MSKPAGSDGGYPRMHPCQALAEDLARVSTSRIHSLVSDMMSAQINFDAAVPLMHKLASDLATAKYRAAASLSFVNHVDPTRFDTWRKEQQDSDGTKYSSEFISFLDEIPALEEEYGFKHDNLVFDDHAGVSYDLPSSILPFLNRQARHGLPDGFRKLPEEAAASGSQPAGCKDKGKKRAD</sequence>
<protein>
    <submittedName>
        <fullName evidence="2">Uncharacterized protein</fullName>
    </submittedName>
</protein>
<gene>
    <name evidence="2" type="ORF">VKT23_014422</name>
</gene>
<dbReference type="EMBL" id="JBANRG010000043">
    <property type="protein sequence ID" value="KAK7446726.1"/>
    <property type="molecule type" value="Genomic_DNA"/>
</dbReference>
<evidence type="ECO:0000313" key="3">
    <source>
        <dbReference type="Proteomes" id="UP001498398"/>
    </source>
</evidence>
<comment type="caution">
    <text evidence="2">The sequence shown here is derived from an EMBL/GenBank/DDBJ whole genome shotgun (WGS) entry which is preliminary data.</text>
</comment>
<proteinExistence type="predicted"/>
<organism evidence="2 3">
    <name type="scientific">Marasmiellus scandens</name>
    <dbReference type="NCBI Taxonomy" id="2682957"/>
    <lineage>
        <taxon>Eukaryota</taxon>
        <taxon>Fungi</taxon>
        <taxon>Dikarya</taxon>
        <taxon>Basidiomycota</taxon>
        <taxon>Agaricomycotina</taxon>
        <taxon>Agaricomycetes</taxon>
        <taxon>Agaricomycetidae</taxon>
        <taxon>Agaricales</taxon>
        <taxon>Marasmiineae</taxon>
        <taxon>Omphalotaceae</taxon>
        <taxon>Marasmiellus</taxon>
    </lineage>
</organism>
<dbReference type="Proteomes" id="UP001498398">
    <property type="component" value="Unassembled WGS sequence"/>
</dbReference>
<accession>A0ABR1J438</accession>
<name>A0ABR1J438_9AGAR</name>